<proteinExistence type="inferred from homology"/>
<evidence type="ECO:0000256" key="4">
    <source>
        <dbReference type="ARBA" id="ARBA00006288"/>
    </source>
</evidence>
<evidence type="ECO:0000256" key="10">
    <source>
        <dbReference type="ARBA" id="ARBA00023140"/>
    </source>
</evidence>
<dbReference type="InterPro" id="IPR029320">
    <property type="entry name" value="Acyl-CoA_ox_N"/>
</dbReference>
<dbReference type="InterPro" id="IPR046373">
    <property type="entry name" value="Acyl-CoA_Oxase/DH_mid-dom_sf"/>
</dbReference>
<evidence type="ECO:0000259" key="14">
    <source>
        <dbReference type="Pfam" id="PF01756"/>
    </source>
</evidence>
<dbReference type="PIRSF" id="PIRSF000168">
    <property type="entry name" value="Acyl-CoA_oxidase"/>
    <property type="match status" value="1"/>
</dbReference>
<dbReference type="Pfam" id="PF14749">
    <property type="entry name" value="Acyl-CoA_ox_N"/>
    <property type="match status" value="1"/>
</dbReference>
<dbReference type="InterPro" id="IPR036250">
    <property type="entry name" value="AcylCo_DH-like_C"/>
</dbReference>
<evidence type="ECO:0000256" key="11">
    <source>
        <dbReference type="PIRNR" id="PIRNR000168"/>
    </source>
</evidence>
<comment type="catalytic activity">
    <reaction evidence="1">
        <text>a 2,3-saturated acyl-CoA + O2 = a (2E)-enoyl-CoA + H2O2</text>
        <dbReference type="Rhea" id="RHEA:38959"/>
        <dbReference type="ChEBI" id="CHEBI:15379"/>
        <dbReference type="ChEBI" id="CHEBI:16240"/>
        <dbReference type="ChEBI" id="CHEBI:58856"/>
        <dbReference type="ChEBI" id="CHEBI:65111"/>
        <dbReference type="EC" id="1.3.3.6"/>
    </reaction>
</comment>
<evidence type="ECO:0000256" key="2">
    <source>
        <dbReference type="ARBA" id="ARBA00001974"/>
    </source>
</evidence>
<dbReference type="GO" id="GO:0071949">
    <property type="term" value="F:FAD binding"/>
    <property type="evidence" value="ECO:0007669"/>
    <property type="project" value="InterPro"/>
</dbReference>
<dbReference type="RefSeq" id="XP_013761512.1">
    <property type="nucleotide sequence ID" value="XM_013906058.1"/>
</dbReference>
<dbReference type="InterPro" id="IPR002655">
    <property type="entry name" value="Acyl-CoA_oxidase_C"/>
</dbReference>
<keyword evidence="19" id="KW-1185">Reference proteome</keyword>
<evidence type="ECO:0000259" key="17">
    <source>
        <dbReference type="Pfam" id="PF22924"/>
    </source>
</evidence>
<dbReference type="InterPro" id="IPR055060">
    <property type="entry name" value="ACOX_C_alpha1"/>
</dbReference>
<evidence type="ECO:0000256" key="8">
    <source>
        <dbReference type="ARBA" id="ARBA00023002"/>
    </source>
</evidence>
<dbReference type="GO" id="GO:0003997">
    <property type="term" value="F:acyl-CoA oxidase activity"/>
    <property type="evidence" value="ECO:0007669"/>
    <property type="project" value="UniProtKB-EC"/>
</dbReference>
<evidence type="ECO:0000256" key="3">
    <source>
        <dbReference type="ARBA" id="ARBA00004275"/>
    </source>
</evidence>
<dbReference type="AlphaFoldDB" id="A0A0L0DT44"/>
<keyword evidence="7" id="KW-0276">Fatty acid metabolism</keyword>
<evidence type="ECO:0000256" key="9">
    <source>
        <dbReference type="ARBA" id="ARBA00023098"/>
    </source>
</evidence>
<dbReference type="FunFam" id="2.40.110.10:FF:000003">
    <property type="entry name" value="Acyl-coenzyme A oxidase"/>
    <property type="match status" value="1"/>
</dbReference>
<feature type="binding site" evidence="13">
    <location>
        <position position="190"/>
    </location>
    <ligand>
        <name>FAD</name>
        <dbReference type="ChEBI" id="CHEBI:57692"/>
    </ligand>
</feature>
<dbReference type="Pfam" id="PF02770">
    <property type="entry name" value="Acyl-CoA_dh_M"/>
    <property type="match status" value="1"/>
</dbReference>
<evidence type="ECO:0000313" key="18">
    <source>
        <dbReference type="EMBL" id="KNC54603.1"/>
    </source>
</evidence>
<sequence length="662" mass="71468">MAAAAATAAGAGSTCGILEAERRKGSFPVAALTDLFNGGAEASVERKAIQQLALDAELRKYDAERMMMSRVDRYKAALGSVRRVVQLAEIHGLDDKQRALLRNEGVPDALPTDLHDLAFVPFLAAQATEDQAAAWLDDARAYRILGCYAQTELAHGSNVRGIETRAVFDPDADGFILTTPRSEARKWWPGNMAKTATHAIVMARLIVGETDHGVHPFLVQLRDMESHMTLPGIELGDIGSKLGMNAVDNGYLCLHDVFIPRFNMLAKFASLDADGSYTKPAHAKVAYAGMISVRASLIKGAGGFLARAATIAVRYALQRRQFNYAQPNCAPEAETPILDYTMQQYRVLPLVATAYALKFTGLWMESLHDTLVAQMADGNFELLAEVHATAAGLKSLTTSLAGDGCEALRKSVGGVGFLVASGLPDLFSGYVGVETAEGENFLLTQQTARALLKALQTAVGGGALTGSSAYLERFAAVTGGERWSPTDGDAVADLAALVTAYEHRSLALTVATAQSLQAAIAGGKPYVEAWIEAQVEAFRMSRAHSFVVIVRNFAQLFALYWMEVHAGEFLDSGFVSAEQVVWVRAAVRKLLGVLRPDAASLVDAFDYHDCALSSAIGCYNGRVYERLIDTTRHDPMNAPLDDDEPSPGWREHLKPLLLRSRM</sequence>
<keyword evidence="6 11" id="KW-0274">FAD</keyword>
<dbReference type="PANTHER" id="PTHR10909">
    <property type="entry name" value="ELECTRON TRANSPORT OXIDOREDUCTASE"/>
    <property type="match status" value="1"/>
</dbReference>
<feature type="domain" description="Acyl-CoA oxidase C-terminal" evidence="14">
    <location>
        <begin position="493"/>
        <end position="657"/>
    </location>
</feature>
<dbReference type="InterPro" id="IPR037069">
    <property type="entry name" value="AcylCoA_DH/ox_N_sf"/>
</dbReference>
<dbReference type="Gene3D" id="1.10.540.10">
    <property type="entry name" value="Acyl-CoA dehydrogenase/oxidase, N-terminal domain"/>
    <property type="match status" value="1"/>
</dbReference>
<feature type="binding site" evidence="13">
    <location>
        <position position="151"/>
    </location>
    <ligand>
        <name>FAD</name>
        <dbReference type="ChEBI" id="CHEBI:57692"/>
    </ligand>
</feature>
<dbReference type="Gene3D" id="2.40.110.10">
    <property type="entry name" value="Butyryl-CoA Dehydrogenase, subunit A, domain 2"/>
    <property type="match status" value="1"/>
</dbReference>
<dbReference type="OMA" id="TVHELTM"/>
<evidence type="ECO:0000256" key="12">
    <source>
        <dbReference type="PIRSR" id="PIRSR000168-1"/>
    </source>
</evidence>
<name>A0A0L0DT44_THETB</name>
<dbReference type="Pfam" id="PF01756">
    <property type="entry name" value="ACOX"/>
    <property type="match status" value="1"/>
</dbReference>
<dbReference type="PANTHER" id="PTHR10909:SF250">
    <property type="entry name" value="PEROXISOMAL ACYL-COENZYME A OXIDASE 1"/>
    <property type="match status" value="1"/>
</dbReference>
<accession>A0A0L0DT44</accession>
<dbReference type="SUPFAM" id="SSF56645">
    <property type="entry name" value="Acyl-CoA dehydrogenase NM domain-like"/>
    <property type="match status" value="1"/>
</dbReference>
<evidence type="ECO:0000256" key="5">
    <source>
        <dbReference type="ARBA" id="ARBA00022630"/>
    </source>
</evidence>
<comment type="cofactor">
    <cofactor evidence="2">
        <name>FAD</name>
        <dbReference type="ChEBI" id="CHEBI:57692"/>
    </cofactor>
</comment>
<keyword evidence="9" id="KW-0443">Lipid metabolism</keyword>
<evidence type="ECO:0000256" key="1">
    <source>
        <dbReference type="ARBA" id="ARBA00001201"/>
    </source>
</evidence>
<dbReference type="GO" id="GO:0005504">
    <property type="term" value="F:fatty acid binding"/>
    <property type="evidence" value="ECO:0007669"/>
    <property type="project" value="TreeGrafter"/>
</dbReference>
<dbReference type="InterPro" id="IPR009100">
    <property type="entry name" value="AcylCoA_DH/oxidase_NM_dom_sf"/>
</dbReference>
<keyword evidence="8" id="KW-0560">Oxidoreductase</keyword>
<dbReference type="OrthoDB" id="434460at2759"/>
<dbReference type="FunFam" id="1.20.140.10:FF:000015">
    <property type="entry name" value="Acyl-coenzyme A oxidase"/>
    <property type="match status" value="1"/>
</dbReference>
<feature type="domain" description="Acyl-coenzyme A oxidase N-terminal" evidence="16">
    <location>
        <begin position="29"/>
        <end position="144"/>
    </location>
</feature>
<dbReference type="GO" id="GO:0033540">
    <property type="term" value="P:fatty acid beta-oxidation using acyl-CoA oxidase"/>
    <property type="evidence" value="ECO:0007669"/>
    <property type="project" value="TreeGrafter"/>
</dbReference>
<feature type="domain" description="Acyl-CoA oxidase/dehydrogenase middle" evidence="15">
    <location>
        <begin position="147"/>
        <end position="257"/>
    </location>
</feature>
<feature type="active site" description="Proton acceptor" evidence="12">
    <location>
        <position position="437"/>
    </location>
</feature>
<evidence type="ECO:0000256" key="6">
    <source>
        <dbReference type="ARBA" id="ARBA00022827"/>
    </source>
</evidence>
<dbReference type="Gene3D" id="1.20.140.10">
    <property type="entry name" value="Butyryl-CoA Dehydrogenase, subunit A, domain 3"/>
    <property type="match status" value="3"/>
</dbReference>
<reference evidence="18 19" key="1">
    <citation type="submission" date="2010-05" db="EMBL/GenBank/DDBJ databases">
        <title>The Genome Sequence of Thecamonas trahens ATCC 50062.</title>
        <authorList>
            <consortium name="The Broad Institute Genome Sequencing Platform"/>
            <person name="Russ C."/>
            <person name="Cuomo C."/>
            <person name="Shea T."/>
            <person name="Young S.K."/>
            <person name="Zeng Q."/>
            <person name="Koehrsen M."/>
            <person name="Haas B."/>
            <person name="Borodovsky M."/>
            <person name="Guigo R."/>
            <person name="Alvarado L."/>
            <person name="Berlin A."/>
            <person name="Bochicchio J."/>
            <person name="Borenstein D."/>
            <person name="Chapman S."/>
            <person name="Chen Z."/>
            <person name="Freedman E."/>
            <person name="Gellesch M."/>
            <person name="Goldberg J."/>
            <person name="Griggs A."/>
            <person name="Gujja S."/>
            <person name="Heilman E."/>
            <person name="Heiman D."/>
            <person name="Hepburn T."/>
            <person name="Howarth C."/>
            <person name="Jen D."/>
            <person name="Larson L."/>
            <person name="Mehta T."/>
            <person name="Park D."/>
            <person name="Pearson M."/>
            <person name="Roberts A."/>
            <person name="Saif S."/>
            <person name="Shenoy N."/>
            <person name="Sisk P."/>
            <person name="Stolte C."/>
            <person name="Sykes S."/>
            <person name="Thomson T."/>
            <person name="Walk T."/>
            <person name="White J."/>
            <person name="Yandava C."/>
            <person name="Burger G."/>
            <person name="Gray M.W."/>
            <person name="Holland P.W.H."/>
            <person name="King N."/>
            <person name="Lang F.B.F."/>
            <person name="Roger A.J."/>
            <person name="Ruiz-Trillo I."/>
            <person name="Lander E."/>
            <person name="Nusbaum C."/>
        </authorList>
    </citation>
    <scope>NUCLEOTIDE SEQUENCE [LARGE SCALE GENOMIC DNA]</scope>
    <source>
        <strain evidence="18 19">ATCC 50062</strain>
    </source>
</reference>
<dbReference type="InterPro" id="IPR006091">
    <property type="entry name" value="Acyl-CoA_Oxase/DH_mid-dom"/>
</dbReference>
<protein>
    <recommendedName>
        <fullName evidence="11">Acyl-coenzyme A oxidase</fullName>
    </recommendedName>
</protein>
<comment type="similarity">
    <text evidence="4 11">Belongs to the acyl-CoA oxidase family.</text>
</comment>
<keyword evidence="5 11" id="KW-0285">Flavoprotein</keyword>
<dbReference type="SUPFAM" id="SSF47203">
    <property type="entry name" value="Acyl-CoA dehydrogenase C-terminal domain-like"/>
    <property type="match status" value="2"/>
</dbReference>
<dbReference type="GO" id="GO:0055088">
    <property type="term" value="P:lipid homeostasis"/>
    <property type="evidence" value="ECO:0007669"/>
    <property type="project" value="TreeGrafter"/>
</dbReference>
<evidence type="ECO:0000259" key="16">
    <source>
        <dbReference type="Pfam" id="PF14749"/>
    </source>
</evidence>
<evidence type="ECO:0000256" key="7">
    <source>
        <dbReference type="ARBA" id="ARBA00022832"/>
    </source>
</evidence>
<evidence type="ECO:0000259" key="15">
    <source>
        <dbReference type="Pfam" id="PF02770"/>
    </source>
</evidence>
<dbReference type="Pfam" id="PF22924">
    <property type="entry name" value="ACOX_C_alpha1"/>
    <property type="match status" value="1"/>
</dbReference>
<evidence type="ECO:0000256" key="13">
    <source>
        <dbReference type="PIRSR" id="PIRSR000168-2"/>
    </source>
</evidence>
<dbReference type="eggNOG" id="KOG0136">
    <property type="taxonomic scope" value="Eukaryota"/>
</dbReference>
<dbReference type="InterPro" id="IPR012258">
    <property type="entry name" value="Acyl-CoA_oxidase"/>
</dbReference>
<comment type="subcellular location">
    <subcellularLocation>
        <location evidence="3">Peroxisome</location>
    </subcellularLocation>
</comment>
<dbReference type="EMBL" id="GL349438">
    <property type="protein sequence ID" value="KNC54603.1"/>
    <property type="molecule type" value="Genomic_DNA"/>
</dbReference>
<evidence type="ECO:0000313" key="19">
    <source>
        <dbReference type="Proteomes" id="UP000054408"/>
    </source>
</evidence>
<feature type="domain" description="Acyl-CoA oxidase C-alpha1" evidence="17">
    <location>
        <begin position="287"/>
        <end position="452"/>
    </location>
</feature>
<dbReference type="Proteomes" id="UP000054408">
    <property type="component" value="Unassembled WGS sequence"/>
</dbReference>
<keyword evidence="10" id="KW-0576">Peroxisome</keyword>
<dbReference type="GO" id="GO:0005777">
    <property type="term" value="C:peroxisome"/>
    <property type="evidence" value="ECO:0007669"/>
    <property type="project" value="UniProtKB-SubCell"/>
</dbReference>
<dbReference type="GeneID" id="25561208"/>
<gene>
    <name evidence="18" type="ORF">AMSG_01458</name>
</gene>
<organism evidence="18 19">
    <name type="scientific">Thecamonas trahens ATCC 50062</name>
    <dbReference type="NCBI Taxonomy" id="461836"/>
    <lineage>
        <taxon>Eukaryota</taxon>
        <taxon>Apusozoa</taxon>
        <taxon>Apusomonadida</taxon>
        <taxon>Apusomonadidae</taxon>
        <taxon>Thecamonas</taxon>
    </lineage>
</organism>
<dbReference type="STRING" id="461836.A0A0L0DT44"/>